<dbReference type="AlphaFoldDB" id="A0A1F7HLB0"/>
<gene>
    <name evidence="5" type="ORF">A3D08_02605</name>
</gene>
<keyword evidence="5" id="KW-0131">Cell cycle</keyword>
<dbReference type="Gene3D" id="3.40.50.300">
    <property type="entry name" value="P-loop containing nucleotide triphosphate hydrolases"/>
    <property type="match status" value="1"/>
</dbReference>
<evidence type="ECO:0000256" key="1">
    <source>
        <dbReference type="ARBA" id="ARBA00005417"/>
    </source>
</evidence>
<evidence type="ECO:0000256" key="2">
    <source>
        <dbReference type="ARBA" id="ARBA00022741"/>
    </source>
</evidence>
<dbReference type="SUPFAM" id="SSF52540">
    <property type="entry name" value="P-loop containing nucleoside triphosphate hydrolases"/>
    <property type="match status" value="1"/>
</dbReference>
<dbReference type="GO" id="GO:0051301">
    <property type="term" value="P:cell division"/>
    <property type="evidence" value="ECO:0007669"/>
    <property type="project" value="UniProtKB-KW"/>
</dbReference>
<dbReference type="PROSITE" id="PS00211">
    <property type="entry name" value="ABC_TRANSPORTER_1"/>
    <property type="match status" value="1"/>
</dbReference>
<dbReference type="PROSITE" id="PS50893">
    <property type="entry name" value="ABC_TRANSPORTER_2"/>
    <property type="match status" value="1"/>
</dbReference>
<dbReference type="GO" id="GO:0005886">
    <property type="term" value="C:plasma membrane"/>
    <property type="evidence" value="ECO:0007669"/>
    <property type="project" value="TreeGrafter"/>
</dbReference>
<dbReference type="InterPro" id="IPR003439">
    <property type="entry name" value="ABC_transporter-like_ATP-bd"/>
</dbReference>
<dbReference type="GO" id="GO:0016887">
    <property type="term" value="F:ATP hydrolysis activity"/>
    <property type="evidence" value="ECO:0007669"/>
    <property type="project" value="InterPro"/>
</dbReference>
<comment type="similarity">
    <text evidence="1">Belongs to the ABC transporter superfamily.</text>
</comment>
<dbReference type="GO" id="GO:0005524">
    <property type="term" value="F:ATP binding"/>
    <property type="evidence" value="ECO:0007669"/>
    <property type="project" value="UniProtKB-KW"/>
</dbReference>
<dbReference type="SMART" id="SM00382">
    <property type="entry name" value="AAA"/>
    <property type="match status" value="1"/>
</dbReference>
<dbReference type="PANTHER" id="PTHR24220">
    <property type="entry name" value="IMPORT ATP-BINDING PROTEIN"/>
    <property type="match status" value="1"/>
</dbReference>
<evidence type="ECO:0000256" key="3">
    <source>
        <dbReference type="ARBA" id="ARBA00022840"/>
    </source>
</evidence>
<dbReference type="Pfam" id="PF00005">
    <property type="entry name" value="ABC_tran"/>
    <property type="match status" value="1"/>
</dbReference>
<dbReference type="InterPro" id="IPR027417">
    <property type="entry name" value="P-loop_NTPase"/>
</dbReference>
<dbReference type="FunFam" id="3.40.50.300:FF:000056">
    <property type="entry name" value="Cell division ATP-binding protein FtsE"/>
    <property type="match status" value="1"/>
</dbReference>
<feature type="domain" description="ABC transporter" evidence="4">
    <location>
        <begin position="2"/>
        <end position="225"/>
    </location>
</feature>
<proteinExistence type="inferred from homology"/>
<sequence>MIVFEDVTKKYPTGTVALNKVTFQVDDNDFVFLVGPSGAGKTTILKMILRQITPTSGSVQIDGKDIAGKHFKDTQRLRQSIGVVFQDFKILYDKNVFENVAIAMKVLGEPVGKIKEEVNEVLHLVGLTDKRLMFPIQLSAGELQRVAIARAVIGDRNIILADEPTGNLDPKTTWDIMKIFKKIDSQKTIMVATHNVDIVNSFKKRVITLRDGAIIKDERDGKYEL</sequence>
<evidence type="ECO:0000259" key="4">
    <source>
        <dbReference type="PROSITE" id="PS50893"/>
    </source>
</evidence>
<dbReference type="PANTHER" id="PTHR24220:SF470">
    <property type="entry name" value="CELL DIVISION ATP-BINDING PROTEIN FTSE"/>
    <property type="match status" value="1"/>
</dbReference>
<comment type="caution">
    <text evidence="5">The sequence shown here is derived from an EMBL/GenBank/DDBJ whole genome shotgun (WGS) entry which is preliminary data.</text>
</comment>
<organism evidence="5 6">
    <name type="scientific">Candidatus Roizmanbacteria bacterium RIFCSPHIGHO2_02_FULL_43_11</name>
    <dbReference type="NCBI Taxonomy" id="1802043"/>
    <lineage>
        <taxon>Bacteria</taxon>
        <taxon>Candidatus Roizmaniibacteriota</taxon>
    </lineage>
</organism>
<dbReference type="Proteomes" id="UP000178098">
    <property type="component" value="Unassembled WGS sequence"/>
</dbReference>
<name>A0A1F7HLB0_9BACT</name>
<keyword evidence="3 5" id="KW-0067">ATP-binding</keyword>
<dbReference type="EMBL" id="MFZT01000006">
    <property type="protein sequence ID" value="OGK31864.1"/>
    <property type="molecule type" value="Genomic_DNA"/>
</dbReference>
<dbReference type="InterPro" id="IPR017871">
    <property type="entry name" value="ABC_transporter-like_CS"/>
</dbReference>
<keyword evidence="5" id="KW-0132">Cell division</keyword>
<accession>A0A1F7HLB0</accession>
<reference evidence="5 6" key="1">
    <citation type="journal article" date="2016" name="Nat. Commun.">
        <title>Thousands of microbial genomes shed light on interconnected biogeochemical processes in an aquifer system.</title>
        <authorList>
            <person name="Anantharaman K."/>
            <person name="Brown C.T."/>
            <person name="Hug L.A."/>
            <person name="Sharon I."/>
            <person name="Castelle C.J."/>
            <person name="Probst A.J."/>
            <person name="Thomas B.C."/>
            <person name="Singh A."/>
            <person name="Wilkins M.J."/>
            <person name="Karaoz U."/>
            <person name="Brodie E.L."/>
            <person name="Williams K.H."/>
            <person name="Hubbard S.S."/>
            <person name="Banfield J.F."/>
        </authorList>
    </citation>
    <scope>NUCLEOTIDE SEQUENCE [LARGE SCALE GENOMIC DNA]</scope>
</reference>
<evidence type="ECO:0000313" key="5">
    <source>
        <dbReference type="EMBL" id="OGK31864.1"/>
    </source>
</evidence>
<dbReference type="InterPro" id="IPR003593">
    <property type="entry name" value="AAA+_ATPase"/>
</dbReference>
<keyword evidence="2" id="KW-0547">Nucleotide-binding</keyword>
<evidence type="ECO:0000313" key="6">
    <source>
        <dbReference type="Proteomes" id="UP000178098"/>
    </source>
</evidence>
<protein>
    <submittedName>
        <fullName evidence="5">Cell division ATP-binding protein FtsE</fullName>
    </submittedName>
</protein>
<dbReference type="InterPro" id="IPR015854">
    <property type="entry name" value="ABC_transpr_LolD-like"/>
</dbReference>
<dbReference type="GO" id="GO:0022857">
    <property type="term" value="F:transmembrane transporter activity"/>
    <property type="evidence" value="ECO:0007669"/>
    <property type="project" value="TreeGrafter"/>
</dbReference>